<feature type="region of interest" description="Disordered" evidence="1">
    <location>
        <begin position="78"/>
        <end position="105"/>
    </location>
</feature>
<evidence type="ECO:0008006" key="5">
    <source>
        <dbReference type="Google" id="ProtNLM"/>
    </source>
</evidence>
<evidence type="ECO:0000256" key="2">
    <source>
        <dbReference type="SAM" id="SignalP"/>
    </source>
</evidence>
<evidence type="ECO:0000313" key="3">
    <source>
        <dbReference type="EMBL" id="MFC1400327.1"/>
    </source>
</evidence>
<name>A0ABV6UFV0_9ACTN</name>
<reference evidence="3 4" key="1">
    <citation type="submission" date="2024-09" db="EMBL/GenBank/DDBJ databases">
        <authorList>
            <person name="Lee S.D."/>
        </authorList>
    </citation>
    <scope>NUCLEOTIDE SEQUENCE [LARGE SCALE GENOMIC DNA]</scope>
    <source>
        <strain evidence="3 4">N1-5</strain>
    </source>
</reference>
<feature type="signal peptide" evidence="2">
    <location>
        <begin position="1"/>
        <end position="21"/>
    </location>
</feature>
<accession>A0ABV6UFV0</accession>
<dbReference type="RefSeq" id="WP_051726163.1">
    <property type="nucleotide sequence ID" value="NZ_JBHEZZ010000002.1"/>
</dbReference>
<dbReference type="Proteomes" id="UP001592528">
    <property type="component" value="Unassembled WGS sequence"/>
</dbReference>
<organism evidence="3 4">
    <name type="scientific">Streptacidiphilus cavernicola</name>
    <dbReference type="NCBI Taxonomy" id="3342716"/>
    <lineage>
        <taxon>Bacteria</taxon>
        <taxon>Bacillati</taxon>
        <taxon>Actinomycetota</taxon>
        <taxon>Actinomycetes</taxon>
        <taxon>Kitasatosporales</taxon>
        <taxon>Streptomycetaceae</taxon>
        <taxon>Streptacidiphilus</taxon>
    </lineage>
</organism>
<evidence type="ECO:0000313" key="4">
    <source>
        <dbReference type="Proteomes" id="UP001592528"/>
    </source>
</evidence>
<protein>
    <recommendedName>
        <fullName evidence="5">ATP-binding protein</fullName>
    </recommendedName>
</protein>
<keyword evidence="4" id="KW-1185">Reference proteome</keyword>
<proteinExistence type="predicted"/>
<feature type="compositionally biased region" description="Low complexity" evidence="1">
    <location>
        <begin position="94"/>
        <end position="105"/>
    </location>
</feature>
<keyword evidence="2" id="KW-0732">Signal</keyword>
<dbReference type="EMBL" id="JBHEZZ010000002">
    <property type="protein sequence ID" value="MFC1400327.1"/>
    <property type="molecule type" value="Genomic_DNA"/>
</dbReference>
<sequence>MAVARILALATGTTLVLGAMAVQPTICSAADRGTTAPTMALQEPQVVPALGGLTGATGHAVTPVKDLRLDPMAASSADPLSNAVALEPDGPKDQPVSTTLLTQPLSQGGGLGSLPVVGTAAHLLPG</sequence>
<evidence type="ECO:0000256" key="1">
    <source>
        <dbReference type="SAM" id="MobiDB-lite"/>
    </source>
</evidence>
<comment type="caution">
    <text evidence="3">The sequence shown here is derived from an EMBL/GenBank/DDBJ whole genome shotgun (WGS) entry which is preliminary data.</text>
</comment>
<gene>
    <name evidence="3" type="ORF">ACEZDJ_03380</name>
</gene>
<feature type="chain" id="PRO_5045258385" description="ATP-binding protein" evidence="2">
    <location>
        <begin position="22"/>
        <end position="126"/>
    </location>
</feature>